<sequence>MDHSEESSPFFWFPGRFRPTSKSSHAKYQSPPSPWSPPPTVSHGPLSDDIGNILTNTPVGHSYVADSGTSPILHRKPRKRPEAHSEISKTTRVIRRRRLSLASGPLTTGKVIHASDFTSDKPGTSTQHHPRAQSIKKDDLENAALPRPARRYSTHDKSVDDEVTSYQVVSPGTVGTVTDTRYDSHARAPTNLRQNVKRAARRHVTTSPPRTRVIMLTKTRASSLSPTPPIDDFPDIPPIELILFEPPKSATPEVQRARHAQGPLMSSPHEITQAALKQKNVDKEEIYSPSPFPPATTPQPSESAADVEEPPGSPAEPAATGRVTCLQMWIFCIAVGTTLSLPLGMIILSYLATPAREMSNLTSGPFGTTKTTGMAKTAVHTYQFPMPPTRSTVDPWEGVPASCQRIAQISDDVHLVSPQRSPRLYQSRRPNIFCLYNNSRFYRGGVHDFLPENIPFSHCETIVYWSFGIKDGVPTSRAENFDRMYGLGKLREIANNSNFPGVKILLAIGGYREDYAQLSFLGRDSGALSRFGHHMVALLRSHFLDGVAIHWLEAEPICKSSAVDDVTGLPAVFNGLRRLLRLNNHHGQLAIIVQADTPVTNAIVDSVLDVADFVFMDVRHLWQKVPLNDKICDIWSQLIHVTFHSQYRYIGNESKFCVLMSVAPLLFEASPRNARQSTTCVTQYIQVFPIRKHSRYGQRV</sequence>
<proteinExistence type="predicted"/>
<evidence type="ECO:0000313" key="2">
    <source>
        <dbReference type="Proteomes" id="UP000821865"/>
    </source>
</evidence>
<comment type="caution">
    <text evidence="1">The sequence shown here is derived from an EMBL/GenBank/DDBJ whole genome shotgun (WGS) entry which is preliminary data.</text>
</comment>
<reference evidence="1" key="1">
    <citation type="submission" date="2020-05" db="EMBL/GenBank/DDBJ databases">
        <title>Large-scale comparative analyses of tick genomes elucidate their genetic diversity and vector capacities.</title>
        <authorList>
            <person name="Jia N."/>
            <person name="Wang J."/>
            <person name="Shi W."/>
            <person name="Du L."/>
            <person name="Sun Y."/>
            <person name="Zhan W."/>
            <person name="Jiang J."/>
            <person name="Wang Q."/>
            <person name="Zhang B."/>
            <person name="Ji P."/>
            <person name="Sakyi L.B."/>
            <person name="Cui X."/>
            <person name="Yuan T."/>
            <person name="Jiang B."/>
            <person name="Yang W."/>
            <person name="Lam T.T.-Y."/>
            <person name="Chang Q."/>
            <person name="Ding S."/>
            <person name="Wang X."/>
            <person name="Zhu J."/>
            <person name="Ruan X."/>
            <person name="Zhao L."/>
            <person name="Wei J."/>
            <person name="Que T."/>
            <person name="Du C."/>
            <person name="Cheng J."/>
            <person name="Dai P."/>
            <person name="Han X."/>
            <person name="Huang E."/>
            <person name="Gao Y."/>
            <person name="Liu J."/>
            <person name="Shao H."/>
            <person name="Ye R."/>
            <person name="Li L."/>
            <person name="Wei W."/>
            <person name="Wang X."/>
            <person name="Wang C."/>
            <person name="Yang T."/>
            <person name="Huo Q."/>
            <person name="Li W."/>
            <person name="Guo W."/>
            <person name="Chen H."/>
            <person name="Zhou L."/>
            <person name="Ni X."/>
            <person name="Tian J."/>
            <person name="Zhou Y."/>
            <person name="Sheng Y."/>
            <person name="Liu T."/>
            <person name="Pan Y."/>
            <person name="Xia L."/>
            <person name="Li J."/>
            <person name="Zhao F."/>
            <person name="Cao W."/>
        </authorList>
    </citation>
    <scope>NUCLEOTIDE SEQUENCE</scope>
    <source>
        <strain evidence="1">Dsil-2018</strain>
    </source>
</reference>
<dbReference type="EMBL" id="CM023477">
    <property type="protein sequence ID" value="KAH7937481.1"/>
    <property type="molecule type" value="Genomic_DNA"/>
</dbReference>
<keyword evidence="2" id="KW-1185">Reference proteome</keyword>
<accession>A0ACB8C985</accession>
<organism evidence="1 2">
    <name type="scientific">Dermacentor silvarum</name>
    <name type="common">Tick</name>
    <dbReference type="NCBI Taxonomy" id="543639"/>
    <lineage>
        <taxon>Eukaryota</taxon>
        <taxon>Metazoa</taxon>
        <taxon>Ecdysozoa</taxon>
        <taxon>Arthropoda</taxon>
        <taxon>Chelicerata</taxon>
        <taxon>Arachnida</taxon>
        <taxon>Acari</taxon>
        <taxon>Parasitiformes</taxon>
        <taxon>Ixodida</taxon>
        <taxon>Ixodoidea</taxon>
        <taxon>Ixodidae</taxon>
        <taxon>Rhipicephalinae</taxon>
        <taxon>Dermacentor</taxon>
    </lineage>
</organism>
<evidence type="ECO:0000313" key="1">
    <source>
        <dbReference type="EMBL" id="KAH7937481.1"/>
    </source>
</evidence>
<gene>
    <name evidence="1" type="ORF">HPB49_012656</name>
</gene>
<protein>
    <submittedName>
        <fullName evidence="1">Uncharacterized protein</fullName>
    </submittedName>
</protein>
<dbReference type="Proteomes" id="UP000821865">
    <property type="component" value="Chromosome 8"/>
</dbReference>
<name>A0ACB8C985_DERSI</name>